<dbReference type="Proteomes" id="UP000245627">
    <property type="component" value="Unassembled WGS sequence"/>
</dbReference>
<dbReference type="RefSeq" id="WP_116774221.1">
    <property type="nucleotide sequence ID" value="NZ_QDKG01000001.1"/>
</dbReference>
<reference evidence="3 4" key="1">
    <citation type="submission" date="2018-04" db="EMBL/GenBank/DDBJ databases">
        <title>Sphingobacterium cortibacter sp. nov.</title>
        <authorList>
            <person name="Li Y."/>
        </authorList>
    </citation>
    <scope>NUCLEOTIDE SEQUENCE [LARGE SCALE GENOMIC DNA]</scope>
    <source>
        <strain evidence="3 4">2c-3</strain>
    </source>
</reference>
<protein>
    <submittedName>
        <fullName evidence="3">ATPase</fullName>
    </submittedName>
</protein>
<evidence type="ECO:0000313" key="4">
    <source>
        <dbReference type="Proteomes" id="UP000245627"/>
    </source>
</evidence>
<feature type="domain" description="Signal transduction histidine kinase internal region" evidence="2">
    <location>
        <begin position="157"/>
        <end position="236"/>
    </location>
</feature>
<sequence>MAQTQYPKSKKWLIHTSSWIICVLYFLVVYGLLWWVKVPYETIIYDGAISALVITGTSYLIYTSLQFYLPKNKQFWKLFSFAIIFSAISVFCTRFCLLQVFSPEQVVYLTFSMPFRFVINFLVITCIMIINIFWNIQEEYEENKERKAQSERMVRDAELYNLRQQLQPHFLFNSLNSIIALIGSKPQEARSMTFQLSDFLRGTLRKDEKQFILLEDELKHLRLYLDIEKVRFGHRLKTIFDYDDAILESKVPVMIIQPILENAIKFGLYNVTGDVLITIDAYKEENMLFIVITNPFDVDQFENKRGTGFGLSSIQRRLYLLFGRTDLLTTSTDNNTFISTLRIPQYD</sequence>
<evidence type="ECO:0000256" key="1">
    <source>
        <dbReference type="SAM" id="Phobius"/>
    </source>
</evidence>
<feature type="transmembrane region" description="Helical" evidence="1">
    <location>
        <begin position="113"/>
        <end position="134"/>
    </location>
</feature>
<dbReference type="AlphaFoldDB" id="A0A2T8HLP5"/>
<evidence type="ECO:0000313" key="3">
    <source>
        <dbReference type="EMBL" id="PVH26355.1"/>
    </source>
</evidence>
<gene>
    <name evidence="3" type="ORF">DC487_01635</name>
</gene>
<dbReference type="GO" id="GO:0000155">
    <property type="term" value="F:phosphorelay sensor kinase activity"/>
    <property type="evidence" value="ECO:0007669"/>
    <property type="project" value="InterPro"/>
</dbReference>
<accession>A0A2T8HLP5</accession>
<proteinExistence type="predicted"/>
<dbReference type="Gene3D" id="3.30.565.10">
    <property type="entry name" value="Histidine kinase-like ATPase, C-terminal domain"/>
    <property type="match status" value="1"/>
</dbReference>
<keyword evidence="1" id="KW-1133">Transmembrane helix</keyword>
<dbReference type="InterPro" id="IPR036890">
    <property type="entry name" value="HATPase_C_sf"/>
</dbReference>
<dbReference type="InterPro" id="IPR050640">
    <property type="entry name" value="Bact_2-comp_sensor_kinase"/>
</dbReference>
<dbReference type="PANTHER" id="PTHR34220">
    <property type="entry name" value="SENSOR HISTIDINE KINASE YPDA"/>
    <property type="match status" value="1"/>
</dbReference>
<dbReference type="GO" id="GO:0016020">
    <property type="term" value="C:membrane"/>
    <property type="evidence" value="ECO:0007669"/>
    <property type="project" value="InterPro"/>
</dbReference>
<organism evidence="3 4">
    <name type="scientific">Sphingobacterium corticibacter</name>
    <dbReference type="NCBI Taxonomy" id="2171749"/>
    <lineage>
        <taxon>Bacteria</taxon>
        <taxon>Pseudomonadati</taxon>
        <taxon>Bacteroidota</taxon>
        <taxon>Sphingobacteriia</taxon>
        <taxon>Sphingobacteriales</taxon>
        <taxon>Sphingobacteriaceae</taxon>
        <taxon>Sphingobacterium</taxon>
    </lineage>
</organism>
<dbReference type="EMBL" id="QDKG01000001">
    <property type="protein sequence ID" value="PVH26355.1"/>
    <property type="molecule type" value="Genomic_DNA"/>
</dbReference>
<dbReference type="SUPFAM" id="SSF55874">
    <property type="entry name" value="ATPase domain of HSP90 chaperone/DNA topoisomerase II/histidine kinase"/>
    <property type="match status" value="1"/>
</dbReference>
<feature type="transmembrane region" description="Helical" evidence="1">
    <location>
        <begin position="75"/>
        <end position="101"/>
    </location>
</feature>
<dbReference type="Pfam" id="PF06580">
    <property type="entry name" value="His_kinase"/>
    <property type="match status" value="1"/>
</dbReference>
<name>A0A2T8HLP5_9SPHI</name>
<feature type="transmembrane region" description="Helical" evidence="1">
    <location>
        <begin position="12"/>
        <end position="36"/>
    </location>
</feature>
<keyword evidence="4" id="KW-1185">Reference proteome</keyword>
<dbReference type="InterPro" id="IPR010559">
    <property type="entry name" value="Sig_transdc_His_kin_internal"/>
</dbReference>
<dbReference type="PANTHER" id="PTHR34220:SF7">
    <property type="entry name" value="SENSOR HISTIDINE KINASE YPDA"/>
    <property type="match status" value="1"/>
</dbReference>
<feature type="transmembrane region" description="Helical" evidence="1">
    <location>
        <begin position="42"/>
        <end position="63"/>
    </location>
</feature>
<keyword evidence="1" id="KW-0812">Transmembrane</keyword>
<evidence type="ECO:0000259" key="2">
    <source>
        <dbReference type="Pfam" id="PF06580"/>
    </source>
</evidence>
<dbReference type="OrthoDB" id="9792992at2"/>
<comment type="caution">
    <text evidence="3">The sequence shown here is derived from an EMBL/GenBank/DDBJ whole genome shotgun (WGS) entry which is preliminary data.</text>
</comment>
<keyword evidence="1" id="KW-0472">Membrane</keyword>